<dbReference type="PANTHER" id="PTHR35394:SF5">
    <property type="entry name" value="DUF3176 DOMAIN-CONTAINING PROTEIN"/>
    <property type="match status" value="1"/>
</dbReference>
<evidence type="ECO:0000313" key="4">
    <source>
        <dbReference type="Proteomes" id="UP001305779"/>
    </source>
</evidence>
<keyword evidence="4" id="KW-1185">Reference proteome</keyword>
<keyword evidence="2" id="KW-0472">Membrane</keyword>
<comment type="caution">
    <text evidence="3">The sequence shown here is derived from an EMBL/GenBank/DDBJ whole genome shotgun (WGS) entry which is preliminary data.</text>
</comment>
<gene>
    <name evidence="3" type="ORF">PRZ48_003964</name>
</gene>
<organism evidence="3 4">
    <name type="scientific">Zasmidium cellare</name>
    <name type="common">Wine cellar mold</name>
    <name type="synonym">Racodium cellare</name>
    <dbReference type="NCBI Taxonomy" id="395010"/>
    <lineage>
        <taxon>Eukaryota</taxon>
        <taxon>Fungi</taxon>
        <taxon>Dikarya</taxon>
        <taxon>Ascomycota</taxon>
        <taxon>Pezizomycotina</taxon>
        <taxon>Dothideomycetes</taxon>
        <taxon>Dothideomycetidae</taxon>
        <taxon>Mycosphaerellales</taxon>
        <taxon>Mycosphaerellaceae</taxon>
        <taxon>Zasmidium</taxon>
    </lineage>
</organism>
<feature type="transmembrane region" description="Helical" evidence="2">
    <location>
        <begin position="81"/>
        <end position="104"/>
    </location>
</feature>
<feature type="region of interest" description="Disordered" evidence="1">
    <location>
        <begin position="1"/>
        <end position="72"/>
    </location>
</feature>
<accession>A0ABR0EWI8</accession>
<sequence length="672" mass="74433">MSTQYRPLDHTPEDTSMSEVETSYDNGNRPSLGGPGHQQGISETSARPSKFIERQSIRPTSSSGSKRDPTTPPRRIPVLAIWWKEFIACFLAVAAAIATFATLYPYQGKPLPQWPYLITVNALISAYMVVLKASTTFLLAEGLGQQKWRWFDGTEKPLYDFALHDEATRGPWGAVKLLTRTSLTHVWHWLGCILILLALFVDPFTQQVLHYSDCNVLEESGMATIPRTNFFAGGGPHAGAGLISITSDEQAAINAGISAPGGHVDAQCPSGNCTYPPFSTIGYCSACEDISAAIQFEWLNYTDAYNESFRGIISYIPDGASVSYVREAQSNFSTMSISLLDNTYQFLVGLPTNNSMEQSAAHPIDPITEQPPTGCNDAATNGTWRCVLREDLIKETPQLPRIFGQDVNGQYMSTLNASCLTGDERDSLKGKGYTINSTTDWIPYNISFSPISDHPQAVMNNDSNVRDFETKIKQRGCLFSTEIAFATSLTIDYLNSTWAGTLMGTWNMASYGIGLFQGPEMQQALYNFGQFSFERTRSMFTNVSESLTNHMRTTPGFQGPDMFNQGLPATGSVYQDKTCLHVEWAWLTMPYALVLFTLVFFVGVMVSQRNLSHDVRTWKSSPLPLIFHGPRRDLGAGEKGWRDTQDMNAMEEAAKRMNVRLVYDGSGGMSLR</sequence>
<dbReference type="InterPro" id="IPR021514">
    <property type="entry name" value="DUF3176"/>
</dbReference>
<dbReference type="Pfam" id="PF11374">
    <property type="entry name" value="DUF3176"/>
    <property type="match status" value="1"/>
</dbReference>
<evidence type="ECO:0000256" key="2">
    <source>
        <dbReference type="SAM" id="Phobius"/>
    </source>
</evidence>
<protein>
    <recommendedName>
        <fullName evidence="5">DUF3176 domain containing protein</fullName>
    </recommendedName>
</protein>
<feature type="transmembrane region" description="Helical" evidence="2">
    <location>
        <begin position="584"/>
        <end position="606"/>
    </location>
</feature>
<dbReference type="EMBL" id="JAXOVC010000002">
    <property type="protein sequence ID" value="KAK4505999.1"/>
    <property type="molecule type" value="Genomic_DNA"/>
</dbReference>
<feature type="compositionally biased region" description="Polar residues" evidence="1">
    <location>
        <begin position="14"/>
        <end position="29"/>
    </location>
</feature>
<evidence type="ECO:0000256" key="1">
    <source>
        <dbReference type="SAM" id="MobiDB-lite"/>
    </source>
</evidence>
<feature type="transmembrane region" description="Helical" evidence="2">
    <location>
        <begin position="116"/>
        <end position="140"/>
    </location>
</feature>
<feature type="transmembrane region" description="Helical" evidence="2">
    <location>
        <begin position="186"/>
        <end position="205"/>
    </location>
</feature>
<dbReference type="Proteomes" id="UP001305779">
    <property type="component" value="Unassembled WGS sequence"/>
</dbReference>
<evidence type="ECO:0008006" key="5">
    <source>
        <dbReference type="Google" id="ProtNLM"/>
    </source>
</evidence>
<reference evidence="3 4" key="1">
    <citation type="journal article" date="2023" name="G3 (Bethesda)">
        <title>A chromosome-level genome assembly of Zasmidium syzygii isolated from banana leaves.</title>
        <authorList>
            <person name="van Westerhoven A.C."/>
            <person name="Mehrabi R."/>
            <person name="Talebi R."/>
            <person name="Steentjes M.B.F."/>
            <person name="Corcolon B."/>
            <person name="Chong P.A."/>
            <person name="Kema G.H.J."/>
            <person name="Seidl M.F."/>
        </authorList>
    </citation>
    <scope>NUCLEOTIDE SEQUENCE [LARGE SCALE GENOMIC DNA]</scope>
    <source>
        <strain evidence="3 4">P124</strain>
    </source>
</reference>
<proteinExistence type="predicted"/>
<evidence type="ECO:0000313" key="3">
    <source>
        <dbReference type="EMBL" id="KAK4505999.1"/>
    </source>
</evidence>
<name>A0ABR0EWI8_ZASCE</name>
<keyword evidence="2" id="KW-0812">Transmembrane</keyword>
<keyword evidence="2" id="KW-1133">Transmembrane helix</keyword>
<dbReference type="PANTHER" id="PTHR35394">
    <property type="entry name" value="DUF3176 DOMAIN-CONTAINING PROTEIN"/>
    <property type="match status" value="1"/>
</dbReference>